<protein>
    <recommendedName>
        <fullName evidence="5">AB hydrolase-1 domain-containing protein</fullName>
    </recommendedName>
</protein>
<evidence type="ECO:0000313" key="6">
    <source>
        <dbReference type="EMBL" id="KAJ0409262.1"/>
    </source>
</evidence>
<dbReference type="PANTHER" id="PTHR43248">
    <property type="entry name" value="2-SUCCINYL-6-HYDROXY-2,4-CYCLOHEXADIENE-1-CARBOXYLATE SYNTHASE"/>
    <property type="match status" value="1"/>
</dbReference>
<keyword evidence="3" id="KW-1133">Transmembrane helix</keyword>
<accession>A0AAD5LQJ3</accession>
<dbReference type="Pfam" id="PF00561">
    <property type="entry name" value="Abhydrolase_1"/>
    <property type="match status" value="1"/>
</dbReference>
<dbReference type="AlphaFoldDB" id="A0AAD5LQJ3"/>
<dbReference type="Proteomes" id="UP001209570">
    <property type="component" value="Unassembled WGS sequence"/>
</dbReference>
<keyword evidence="3" id="KW-0812">Transmembrane</keyword>
<organism evidence="6 7">
    <name type="scientific">Pythium insidiosum</name>
    <name type="common">Pythiosis disease agent</name>
    <dbReference type="NCBI Taxonomy" id="114742"/>
    <lineage>
        <taxon>Eukaryota</taxon>
        <taxon>Sar</taxon>
        <taxon>Stramenopiles</taxon>
        <taxon>Oomycota</taxon>
        <taxon>Peronosporomycetes</taxon>
        <taxon>Pythiales</taxon>
        <taxon>Pythiaceae</taxon>
        <taxon>Pythium</taxon>
    </lineage>
</organism>
<keyword evidence="7" id="KW-1185">Reference proteome</keyword>
<comment type="similarity">
    <text evidence="1">Belongs to the peptidase S33 family.</text>
</comment>
<dbReference type="InterPro" id="IPR029058">
    <property type="entry name" value="AB_hydrolase_fold"/>
</dbReference>
<dbReference type="PANTHER" id="PTHR43248:SF3">
    <property type="entry name" value="AB HYDROLASE-1 DOMAIN-CONTAINING PROTEIN"/>
    <property type="match status" value="1"/>
</dbReference>
<evidence type="ECO:0000313" key="7">
    <source>
        <dbReference type="Proteomes" id="UP001209570"/>
    </source>
</evidence>
<feature type="chain" id="PRO_5042118218" description="AB hydrolase-1 domain-containing protein" evidence="4">
    <location>
        <begin position="23"/>
        <end position="437"/>
    </location>
</feature>
<dbReference type="InterPro" id="IPR051601">
    <property type="entry name" value="Serine_prot/Carboxylest_S33"/>
</dbReference>
<evidence type="ECO:0000256" key="4">
    <source>
        <dbReference type="SAM" id="SignalP"/>
    </source>
</evidence>
<dbReference type="Gene3D" id="3.40.50.1820">
    <property type="entry name" value="alpha/beta hydrolase"/>
    <property type="match status" value="1"/>
</dbReference>
<feature type="signal peptide" evidence="4">
    <location>
        <begin position="1"/>
        <end position="22"/>
    </location>
</feature>
<dbReference type="InterPro" id="IPR000073">
    <property type="entry name" value="AB_hydrolase_1"/>
</dbReference>
<proteinExistence type="inferred from homology"/>
<evidence type="ECO:0000256" key="1">
    <source>
        <dbReference type="ARBA" id="ARBA00010088"/>
    </source>
</evidence>
<evidence type="ECO:0000259" key="5">
    <source>
        <dbReference type="Pfam" id="PF00561"/>
    </source>
</evidence>
<keyword evidence="2" id="KW-0378">Hydrolase</keyword>
<feature type="domain" description="AB hydrolase-1" evidence="5">
    <location>
        <begin position="102"/>
        <end position="293"/>
    </location>
</feature>
<dbReference type="EMBL" id="JAKCXM010000005">
    <property type="protein sequence ID" value="KAJ0409262.1"/>
    <property type="molecule type" value="Genomic_DNA"/>
</dbReference>
<keyword evidence="4" id="KW-0732">Signal</keyword>
<dbReference type="GO" id="GO:0016787">
    <property type="term" value="F:hydrolase activity"/>
    <property type="evidence" value="ECO:0007669"/>
    <property type="project" value="UniProtKB-KW"/>
</dbReference>
<keyword evidence="3" id="KW-0472">Membrane</keyword>
<feature type="transmembrane region" description="Helical" evidence="3">
    <location>
        <begin position="394"/>
        <end position="413"/>
    </location>
</feature>
<reference evidence="6" key="1">
    <citation type="submission" date="2021-12" db="EMBL/GenBank/DDBJ databases">
        <title>Prjna785345.</title>
        <authorList>
            <person name="Rujirawat T."/>
            <person name="Krajaejun T."/>
        </authorList>
    </citation>
    <scope>NUCLEOTIDE SEQUENCE</scope>
    <source>
        <strain evidence="6">Pi057C3</strain>
    </source>
</reference>
<name>A0AAD5LQJ3_PYTIN</name>
<evidence type="ECO:0000256" key="2">
    <source>
        <dbReference type="ARBA" id="ARBA00022801"/>
    </source>
</evidence>
<sequence length="437" mass="48116">MKLRSTLLYLLFTLSSAAAASAELLRWHPCALTTLETHAARLPTPNRSVARGVERSADTAAECAMYSVPLCHDGVCRDEQNRSLEVFVKRLPAKDRSSRNNVFMLQGGPGLASAALELVMQSLYDQLDGAFNVYTLDHRGTGRSNILDCVAAQAETSGSPMGRDVSAVEAASCASDLARHYGSDLSSFSVTSAAKDVEMIITREPAGSSTFVYGLSYGTAWAERLMQLQVPEIKGYVLDGICTTAGADASKFEFWSLWDYNYNEAGERFLALCDENVNDCGRYFSGSSARLTLVELLHKLDDTTFACSQLLQERIDDGSLSFYGLVKPSHVFRAMLGELLDSLDRRSLIPVLTYRLHRCTNDDMKVFSHFVENWGDSEDDDNDISMRKSYKGGFIAFLVLFIVATLAAGVFLFKWRRAKRESASSSVQAYQAADGEV</sequence>
<evidence type="ECO:0000256" key="3">
    <source>
        <dbReference type="SAM" id="Phobius"/>
    </source>
</evidence>
<dbReference type="SUPFAM" id="SSF53474">
    <property type="entry name" value="alpha/beta-Hydrolases"/>
    <property type="match status" value="1"/>
</dbReference>
<comment type="caution">
    <text evidence="6">The sequence shown here is derived from an EMBL/GenBank/DDBJ whole genome shotgun (WGS) entry which is preliminary data.</text>
</comment>
<gene>
    <name evidence="6" type="ORF">P43SY_006759</name>
</gene>